<evidence type="ECO:0000256" key="3">
    <source>
        <dbReference type="ARBA" id="ARBA00009471"/>
    </source>
</evidence>
<dbReference type="InterPro" id="IPR022816">
    <property type="entry name" value="Condensin_barren_su2"/>
</dbReference>
<dbReference type="GeneID" id="36549056"/>
<feature type="compositionally biased region" description="Low complexity" evidence="12">
    <location>
        <begin position="774"/>
        <end position="788"/>
    </location>
</feature>
<dbReference type="RefSeq" id="XP_024689894.1">
    <property type="nucleotide sequence ID" value="XM_024841532.1"/>
</dbReference>
<feature type="region of interest" description="Disordered" evidence="12">
    <location>
        <begin position="277"/>
        <end position="323"/>
    </location>
</feature>
<feature type="region of interest" description="Disordered" evidence="12">
    <location>
        <begin position="584"/>
        <end position="603"/>
    </location>
</feature>
<keyword evidence="10 11" id="KW-0131">Cell cycle</keyword>
<accession>A0A2I1CUJ2</accession>
<feature type="compositionally biased region" description="Basic and acidic residues" evidence="12">
    <location>
        <begin position="284"/>
        <end position="296"/>
    </location>
</feature>
<evidence type="ECO:0000256" key="11">
    <source>
        <dbReference type="PIRNR" id="PIRNR017126"/>
    </source>
</evidence>
<evidence type="ECO:0000256" key="6">
    <source>
        <dbReference type="ARBA" id="ARBA00022490"/>
    </source>
</evidence>
<keyword evidence="6" id="KW-0963">Cytoplasm</keyword>
<dbReference type="GO" id="GO:0007076">
    <property type="term" value="P:mitotic chromosome condensation"/>
    <property type="evidence" value="ECO:0007669"/>
    <property type="project" value="InterPro"/>
</dbReference>
<evidence type="ECO:0000256" key="9">
    <source>
        <dbReference type="ARBA" id="ARBA00023067"/>
    </source>
</evidence>
<feature type="region of interest" description="Disordered" evidence="12">
    <location>
        <begin position="761"/>
        <end position="800"/>
    </location>
</feature>
<proteinExistence type="inferred from homology"/>
<keyword evidence="14" id="KW-1185">Reference proteome</keyword>
<feature type="region of interest" description="Disordered" evidence="12">
    <location>
        <begin position="348"/>
        <end position="396"/>
    </location>
</feature>
<feature type="region of interest" description="Disordered" evidence="12">
    <location>
        <begin position="186"/>
        <end position="219"/>
    </location>
</feature>
<feature type="compositionally biased region" description="Basic and acidic residues" evidence="12">
    <location>
        <begin position="186"/>
        <end position="195"/>
    </location>
</feature>
<evidence type="ECO:0000256" key="10">
    <source>
        <dbReference type="ARBA" id="ARBA00023306"/>
    </source>
</evidence>
<evidence type="ECO:0000256" key="7">
    <source>
        <dbReference type="ARBA" id="ARBA00022618"/>
    </source>
</evidence>
<keyword evidence="9 11" id="KW-0226">DNA condensation</keyword>
<feature type="compositionally biased region" description="Acidic residues" evidence="12">
    <location>
        <begin position="196"/>
        <end position="207"/>
    </location>
</feature>
<evidence type="ECO:0000256" key="5">
    <source>
        <dbReference type="ARBA" id="ARBA00022454"/>
    </source>
</evidence>
<dbReference type="AlphaFoldDB" id="A0A2I1CUJ2"/>
<dbReference type="GO" id="GO:0051301">
    <property type="term" value="P:cell division"/>
    <property type="evidence" value="ECO:0007669"/>
    <property type="project" value="UniProtKB-KW"/>
</dbReference>
<gene>
    <name evidence="13" type="ORF">P168DRAFT_329997</name>
</gene>
<feature type="compositionally biased region" description="Basic and acidic residues" evidence="12">
    <location>
        <begin position="32"/>
        <end position="51"/>
    </location>
</feature>
<feature type="region of interest" description="Disordered" evidence="12">
    <location>
        <begin position="644"/>
        <end position="683"/>
    </location>
</feature>
<evidence type="ECO:0000313" key="13">
    <source>
        <dbReference type="EMBL" id="PKY01300.1"/>
    </source>
</evidence>
<evidence type="ECO:0000256" key="12">
    <source>
        <dbReference type="SAM" id="MobiDB-lite"/>
    </source>
</evidence>
<keyword evidence="5" id="KW-0158">Chromosome</keyword>
<feature type="compositionally biased region" description="Basic residues" evidence="12">
    <location>
        <begin position="1"/>
        <end position="12"/>
    </location>
</feature>
<evidence type="ECO:0000256" key="4">
    <source>
        <dbReference type="ARBA" id="ARBA00016065"/>
    </source>
</evidence>
<evidence type="ECO:0000256" key="2">
    <source>
        <dbReference type="ARBA" id="ARBA00004496"/>
    </source>
</evidence>
<dbReference type="PANTHER" id="PTHR13108">
    <property type="entry name" value="CONDENSIN COMPLEX SUBUNIT 2"/>
    <property type="match status" value="1"/>
</dbReference>
<dbReference type="GO" id="GO:0000796">
    <property type="term" value="C:condensin complex"/>
    <property type="evidence" value="ECO:0007669"/>
    <property type="project" value="InterPro"/>
</dbReference>
<comment type="caution">
    <text evidence="13">The sequence shown here is derived from an EMBL/GenBank/DDBJ whole genome shotgun (WGS) entry which is preliminary data.</text>
</comment>
<sequence>MPRVANSKHRRSGGASTPHKNSPIKIPLNDDMGEKAARMEARQARYDRQMDQIKAAVKTPLPPRRYTSYDRGQSVSPGGTPRGSGSRRRESDVNGQRAVTPMKRVPILANFEEWMKMATDNKINANNSWNFALIDYFHDMSLLKEGDGVNFQKASCTLDGCVKIYTSRVDSVATETGKLLSGLADSRDRKAREADADGEDGEDEDEEGTRKSRRKARTHEATLAPSFAALQLKKFELEFSVDPLFKKASADFDEGGAKGLLLNHLAIDGQGRIVFDSSDDAAEETPKEGDESRESSEDPDQQGTPPPAKSAPESTFEDSMEIDIGPLARQFFPDLERLEAQDICPSLKNLDLGDPSGSLDIPLLKAPEEWRQDKDPGEDSHMNDPSGIMLDDDNAVGFDDDDASLAGFDLSGDTGFGDGGEAWAREAALEPMLKVHRVDQDGEENPDGDAFDNDAYSISLTHQPDKRDHENILSYFDNALQKNWAGPEHWKIRRIKEHTAATASNAAPKPRKEKEPFEIDFNLPLDPSVSELIYTPASSNSTISLPKTQWKTKGRNLLPDDKHFNSRQLLRLFLKPKARMGSRKLVGSRSFNQRRQDQTSGHGEMDEAFWANHKTEANEGPDEGAPGAYDADFFADDDGLAFPNGLGLGDDDDDNLPFADAREMLSPPPDGQPGAATGDAGGATGLSALLNMVGATPGSSQQGAGGYGSQLVTQGGRRARPDYVAYARVAKKVDVRRLKLEMWRGMGERLIASSQFDSASSAAAVSSPAPPQPDDSGADAPPSSSPQDKGLIPGSEGAEDQNQLRFTRVMNALKTVYAPETLRDISTSFGFICLLHLANEQGLILKNDDALSNLGAGKLEEIFIAKDANAVLEEGAM</sequence>
<dbReference type="OrthoDB" id="362021at2759"/>
<evidence type="ECO:0000256" key="8">
    <source>
        <dbReference type="ARBA" id="ARBA00022776"/>
    </source>
</evidence>
<organism evidence="13 14">
    <name type="scientific">Aspergillus campestris (strain IBT 28561)</name>
    <dbReference type="NCBI Taxonomy" id="1392248"/>
    <lineage>
        <taxon>Eukaryota</taxon>
        <taxon>Fungi</taxon>
        <taxon>Dikarya</taxon>
        <taxon>Ascomycota</taxon>
        <taxon>Pezizomycotina</taxon>
        <taxon>Eurotiomycetes</taxon>
        <taxon>Eurotiomycetidae</taxon>
        <taxon>Eurotiales</taxon>
        <taxon>Aspergillaceae</taxon>
        <taxon>Aspergillus</taxon>
        <taxon>Aspergillus subgen. Circumdati</taxon>
    </lineage>
</organism>
<dbReference type="EMBL" id="MSFM01000012">
    <property type="protein sequence ID" value="PKY01300.1"/>
    <property type="molecule type" value="Genomic_DNA"/>
</dbReference>
<dbReference type="VEuPathDB" id="FungiDB:P168DRAFT_329997"/>
<evidence type="ECO:0000256" key="1">
    <source>
        <dbReference type="ARBA" id="ARBA00004286"/>
    </source>
</evidence>
<dbReference type="Pfam" id="PF05786">
    <property type="entry name" value="Cnd2"/>
    <property type="match status" value="1"/>
</dbReference>
<keyword evidence="7 11" id="KW-0132">Cell division</keyword>
<comment type="similarity">
    <text evidence="3 11">Belongs to the CND2 (condensin subunit 2) family.</text>
</comment>
<dbReference type="PIRSF" id="PIRSF017126">
    <property type="entry name" value="Condensin_H"/>
    <property type="match status" value="1"/>
</dbReference>
<feature type="region of interest" description="Disordered" evidence="12">
    <location>
        <begin position="1"/>
        <end position="97"/>
    </location>
</feature>
<keyword evidence="8 11" id="KW-0498">Mitosis</keyword>
<comment type="subcellular location">
    <subcellularLocation>
        <location evidence="1">Chromosome</location>
    </subcellularLocation>
    <subcellularLocation>
        <location evidence="2">Cytoplasm</location>
    </subcellularLocation>
</comment>
<dbReference type="PANTHER" id="PTHR13108:SF9">
    <property type="entry name" value="CONDENSIN COMPLEX SUBUNIT 2"/>
    <property type="match status" value="1"/>
</dbReference>
<dbReference type="Proteomes" id="UP000234254">
    <property type="component" value="Unassembled WGS sequence"/>
</dbReference>
<dbReference type="GO" id="GO:0005737">
    <property type="term" value="C:cytoplasm"/>
    <property type="evidence" value="ECO:0007669"/>
    <property type="project" value="UniProtKB-SubCell"/>
</dbReference>
<protein>
    <recommendedName>
        <fullName evidence="4 11">Condensin complex subunit 2</fullName>
    </recommendedName>
</protein>
<comment type="function">
    <text evidence="11">Regulatory subunit of the condensin complex, a complex required for conversion of interphase chromatin into mitotic-like condense chromosomes.</text>
</comment>
<reference evidence="13" key="1">
    <citation type="submission" date="2016-12" db="EMBL/GenBank/DDBJ databases">
        <title>The genomes of Aspergillus section Nigri reveals drivers in fungal speciation.</title>
        <authorList>
            <consortium name="DOE Joint Genome Institute"/>
            <person name="Vesth T.C."/>
            <person name="Nybo J."/>
            <person name="Theobald S."/>
            <person name="Brandl J."/>
            <person name="Frisvad J.C."/>
            <person name="Nielsen K.F."/>
            <person name="Lyhne E.K."/>
            <person name="Kogle M.E."/>
            <person name="Kuo A."/>
            <person name="Riley R."/>
            <person name="Clum A."/>
            <person name="Nolan M."/>
            <person name="Lipzen A."/>
            <person name="Salamov A."/>
            <person name="Henrissat B."/>
            <person name="Wiebenga A."/>
            <person name="De vries R.P."/>
            <person name="Grigoriev I.V."/>
            <person name="Mortensen U.H."/>
            <person name="Andersen M.R."/>
            <person name="Baker S.E."/>
        </authorList>
    </citation>
    <scope>NUCLEOTIDE SEQUENCE</scope>
    <source>
        <strain evidence="13">IBT 28561</strain>
    </source>
</reference>
<dbReference type="GO" id="GO:0003682">
    <property type="term" value="F:chromatin binding"/>
    <property type="evidence" value="ECO:0007669"/>
    <property type="project" value="TreeGrafter"/>
</dbReference>
<name>A0A2I1CUJ2_ASPC2</name>
<evidence type="ECO:0000313" key="14">
    <source>
        <dbReference type="Proteomes" id="UP000234254"/>
    </source>
</evidence>
<feature type="compositionally biased region" description="Basic and acidic residues" evidence="12">
    <location>
        <begin position="366"/>
        <end position="382"/>
    </location>
</feature>
<feature type="compositionally biased region" description="Polar residues" evidence="12">
    <location>
        <begin position="589"/>
        <end position="601"/>
    </location>
</feature>